<organism evidence="2 3">
    <name type="scientific">Lachnellula arida</name>
    <dbReference type="NCBI Taxonomy" id="1316785"/>
    <lineage>
        <taxon>Eukaryota</taxon>
        <taxon>Fungi</taxon>
        <taxon>Dikarya</taxon>
        <taxon>Ascomycota</taxon>
        <taxon>Pezizomycotina</taxon>
        <taxon>Leotiomycetes</taxon>
        <taxon>Helotiales</taxon>
        <taxon>Lachnaceae</taxon>
        <taxon>Lachnellula</taxon>
    </lineage>
</organism>
<evidence type="ECO:0000313" key="3">
    <source>
        <dbReference type="Proteomes" id="UP000469559"/>
    </source>
</evidence>
<keyword evidence="3" id="KW-1185">Reference proteome</keyword>
<sequence length="139" mass="15072">MFWTRELASRTSAFEVVIDFFDPETMSAISQRDGSRISKTYNNNILGKTPTEVAWLLLDAVVAKGSETPGGCSSEAKTAKWSQNAEETLGRDNTPTSSARPNKSDGQIARKSGVERQKLSVSHVAIGVQEIDVPVSVNN</sequence>
<dbReference type="Proteomes" id="UP000469559">
    <property type="component" value="Unassembled WGS sequence"/>
</dbReference>
<comment type="caution">
    <text evidence="2">The sequence shown here is derived from an EMBL/GenBank/DDBJ whole genome shotgun (WGS) entry which is preliminary data.</text>
</comment>
<feature type="region of interest" description="Disordered" evidence="1">
    <location>
        <begin position="67"/>
        <end position="117"/>
    </location>
</feature>
<reference evidence="2 3" key="1">
    <citation type="submission" date="2018-05" db="EMBL/GenBank/DDBJ databases">
        <title>Whole genome sequencing for identification of molecular markers to develop diagnostic detection tools for the regulated plant pathogen Lachnellula willkommii.</title>
        <authorList>
            <person name="Giroux E."/>
            <person name="Bilodeau G."/>
        </authorList>
    </citation>
    <scope>NUCLEOTIDE SEQUENCE [LARGE SCALE GENOMIC DNA]</scope>
    <source>
        <strain evidence="2 3">CBS 203.66</strain>
    </source>
</reference>
<feature type="compositionally biased region" description="Polar residues" evidence="1">
    <location>
        <begin position="80"/>
        <end position="105"/>
    </location>
</feature>
<evidence type="ECO:0000313" key="2">
    <source>
        <dbReference type="EMBL" id="TVY13536.1"/>
    </source>
</evidence>
<accession>A0A8T9B2H3</accession>
<proteinExistence type="predicted"/>
<dbReference type="AlphaFoldDB" id="A0A8T9B2H3"/>
<dbReference type="EMBL" id="QGMF01000929">
    <property type="protein sequence ID" value="TVY13536.1"/>
    <property type="molecule type" value="Genomic_DNA"/>
</dbReference>
<protein>
    <submittedName>
        <fullName evidence="2">Uncharacterized protein</fullName>
    </submittedName>
</protein>
<name>A0A8T9B2H3_9HELO</name>
<evidence type="ECO:0000256" key="1">
    <source>
        <dbReference type="SAM" id="MobiDB-lite"/>
    </source>
</evidence>
<gene>
    <name evidence="2" type="ORF">LARI1_G009112</name>
</gene>